<evidence type="ECO:0000313" key="2">
    <source>
        <dbReference type="Proteomes" id="UP000228934"/>
    </source>
</evidence>
<accession>A0A2G9QM96</accession>
<sequence>MEAPVDECQKVVFFFFLYLTFWRLSLTSCQVSRTGSVHHVVVLLRLRTLQTYWSTYISEVLIVSIFYSRVKTPYIYYVPNIPSNDTVSVC</sequence>
<dbReference type="Proteomes" id="UP000228934">
    <property type="component" value="Unassembled WGS sequence"/>
</dbReference>
<name>A0A2G9QM96_AQUCT</name>
<reference evidence="2" key="1">
    <citation type="journal article" date="2017" name="Nat. Commun.">
        <title>The North American bullfrog draft genome provides insight into hormonal regulation of long noncoding RNA.</title>
        <authorList>
            <person name="Hammond S.A."/>
            <person name="Warren R.L."/>
            <person name="Vandervalk B.P."/>
            <person name="Kucuk E."/>
            <person name="Khan H."/>
            <person name="Gibb E.A."/>
            <person name="Pandoh P."/>
            <person name="Kirk H."/>
            <person name="Zhao Y."/>
            <person name="Jones M."/>
            <person name="Mungall A.J."/>
            <person name="Coope R."/>
            <person name="Pleasance S."/>
            <person name="Moore R.A."/>
            <person name="Holt R.A."/>
            <person name="Round J.M."/>
            <person name="Ohora S."/>
            <person name="Walle B.V."/>
            <person name="Veldhoen N."/>
            <person name="Helbing C.C."/>
            <person name="Birol I."/>
        </authorList>
    </citation>
    <scope>NUCLEOTIDE SEQUENCE [LARGE SCALE GENOMIC DNA]</scope>
</reference>
<keyword evidence="2" id="KW-1185">Reference proteome</keyword>
<proteinExistence type="predicted"/>
<dbReference type="EMBL" id="KV944468">
    <property type="protein sequence ID" value="PIO16740.1"/>
    <property type="molecule type" value="Genomic_DNA"/>
</dbReference>
<protein>
    <submittedName>
        <fullName evidence="1">Uncharacterized protein</fullName>
    </submittedName>
</protein>
<evidence type="ECO:0000313" key="1">
    <source>
        <dbReference type="EMBL" id="PIO16740.1"/>
    </source>
</evidence>
<dbReference type="AlphaFoldDB" id="A0A2G9QM96"/>
<gene>
    <name evidence="1" type="ORF">AB205_0201410</name>
</gene>
<organism evidence="1 2">
    <name type="scientific">Aquarana catesbeiana</name>
    <name type="common">American bullfrog</name>
    <name type="synonym">Rana catesbeiana</name>
    <dbReference type="NCBI Taxonomy" id="8400"/>
    <lineage>
        <taxon>Eukaryota</taxon>
        <taxon>Metazoa</taxon>
        <taxon>Chordata</taxon>
        <taxon>Craniata</taxon>
        <taxon>Vertebrata</taxon>
        <taxon>Euteleostomi</taxon>
        <taxon>Amphibia</taxon>
        <taxon>Batrachia</taxon>
        <taxon>Anura</taxon>
        <taxon>Neobatrachia</taxon>
        <taxon>Ranoidea</taxon>
        <taxon>Ranidae</taxon>
        <taxon>Aquarana</taxon>
    </lineage>
</organism>
<dbReference type="OrthoDB" id="9925752at2759"/>